<organism evidence="2">
    <name type="scientific">Heliothis virescens</name>
    <name type="common">Tobacco budworm moth</name>
    <dbReference type="NCBI Taxonomy" id="7102"/>
    <lineage>
        <taxon>Eukaryota</taxon>
        <taxon>Metazoa</taxon>
        <taxon>Ecdysozoa</taxon>
        <taxon>Arthropoda</taxon>
        <taxon>Hexapoda</taxon>
        <taxon>Insecta</taxon>
        <taxon>Pterygota</taxon>
        <taxon>Neoptera</taxon>
        <taxon>Endopterygota</taxon>
        <taxon>Lepidoptera</taxon>
        <taxon>Glossata</taxon>
        <taxon>Ditrysia</taxon>
        <taxon>Noctuoidea</taxon>
        <taxon>Noctuidae</taxon>
        <taxon>Heliothinae</taxon>
        <taxon>Heliothis</taxon>
    </lineage>
</organism>
<evidence type="ECO:0000256" key="1">
    <source>
        <dbReference type="SAM" id="MobiDB-lite"/>
    </source>
</evidence>
<dbReference type="STRING" id="7102.A0A2A4JQZ6"/>
<evidence type="ECO:0000313" key="2">
    <source>
        <dbReference type="EMBL" id="PCG73873.1"/>
    </source>
</evidence>
<name>A0A2A4JQZ6_HELVI</name>
<comment type="caution">
    <text evidence="2">The sequence shown here is derived from an EMBL/GenBank/DDBJ whole genome shotgun (WGS) entry which is preliminary data.</text>
</comment>
<reference evidence="2" key="1">
    <citation type="submission" date="2017-09" db="EMBL/GenBank/DDBJ databases">
        <title>Contemporary evolution of a Lepidopteran species, Heliothis virescens, in response to modern agricultural practices.</title>
        <authorList>
            <person name="Fritz M.L."/>
            <person name="Deyonke A.M."/>
            <person name="Papanicolaou A."/>
            <person name="Micinski S."/>
            <person name="Westbrook J."/>
            <person name="Gould F."/>
        </authorList>
    </citation>
    <scope>NUCLEOTIDE SEQUENCE [LARGE SCALE GENOMIC DNA]</scope>
    <source>
        <strain evidence="2">HvINT-</strain>
        <tissue evidence="2">Whole body</tissue>
    </source>
</reference>
<dbReference type="AlphaFoldDB" id="A0A2A4JQZ6"/>
<evidence type="ECO:0008006" key="3">
    <source>
        <dbReference type="Google" id="ProtNLM"/>
    </source>
</evidence>
<dbReference type="EMBL" id="NWSH01000845">
    <property type="protein sequence ID" value="PCG73873.1"/>
    <property type="molecule type" value="Genomic_DNA"/>
</dbReference>
<dbReference type="PANTHER" id="PTHR31569">
    <property type="entry name" value="SWIM-TYPE DOMAIN-CONTAINING PROTEIN"/>
    <property type="match status" value="1"/>
</dbReference>
<gene>
    <name evidence="2" type="ORF">B5V51_14200</name>
</gene>
<feature type="region of interest" description="Disordered" evidence="1">
    <location>
        <begin position="298"/>
        <end position="330"/>
    </location>
</feature>
<accession>A0A2A4JQZ6</accession>
<feature type="compositionally biased region" description="Basic and acidic residues" evidence="1">
    <location>
        <begin position="310"/>
        <end position="323"/>
    </location>
</feature>
<proteinExistence type="predicted"/>
<sequence length="735" mass="85562">MSAVEFIEGENYQAAEDTIVLEKSATRYLEMSGASNSSSFRCYEDASKAYSKKAVVFLPYSEYCTDHKDLFLHEDEKLVKPGDKFKSHDDFVQYLNEHAKRWCFYYRCTDSRRPNTDQESYTYNCVYLRNKEKYKKKGLRKRISMKTDCPCKIKLRHLPDEKELTVVYVCNHHDHKLSLDNFYKLQHGRRLPPYVKEEIKDFLQLKVDIMKIRAYVEMETGFTMSRPFFYTLEKNMKSRNIKRHISEQRLNMLKQKIAAVDEMYGYNEEYVEEEDNGDDELESENKIKQQLLLKKTERAMRTPSLKRRSRTNEEDSKRMKIEENSDGNETVESVKHLQETAGEVEENTWIADQCVPDRTETEETMHIEAIENLPEDALLLVQSDSENYSYTIEYFPDESNNEEVVTNEFGEIIEGSQVTEVQENDIDNIAYETVVSDAVEETQSEVPEYLEDEQIMEEGTEMQVEDQEHVAENESQVHDGGELENQVQYIAEVVENNENVQYVAAEANDDGAQNVTVQAAESSGTTHSLLPVFDVYMKDGNVTGFLVNDGLIAGLKDGVHKEIQTSAELLANKSQETGKADAEGQVILDFTHSKSGDIYTKHEYVHKYNIDKYMVQPHFPKYIETLAKETYMDVLQMFTNIYNEKAMFKITTTQKGKEGNTRIWYIKDTHRTKKQRHDETHKEKLGQNLQSIFLLKEKLRYLKKKNSELIIKNKQLEEVALRLVQDDVGYASVRD</sequence>
<dbReference type="PANTHER" id="PTHR31569:SF4">
    <property type="entry name" value="SWIM-TYPE DOMAIN-CONTAINING PROTEIN"/>
    <property type="match status" value="1"/>
</dbReference>
<protein>
    <recommendedName>
        <fullName evidence="3">FAR1 domain-containing protein</fullName>
    </recommendedName>
</protein>
<dbReference type="InterPro" id="IPR052579">
    <property type="entry name" value="Zinc_finger_SWIM"/>
</dbReference>